<dbReference type="EMBL" id="BARW01033312">
    <property type="protein sequence ID" value="GAJ08382.1"/>
    <property type="molecule type" value="Genomic_DNA"/>
</dbReference>
<reference evidence="1" key="1">
    <citation type="journal article" date="2014" name="Front. Microbiol.">
        <title>High frequency of phylogenetically diverse reductive dehalogenase-homologous genes in deep subseafloor sedimentary metagenomes.</title>
        <authorList>
            <person name="Kawai M."/>
            <person name="Futagami T."/>
            <person name="Toyoda A."/>
            <person name="Takaki Y."/>
            <person name="Nishi S."/>
            <person name="Hori S."/>
            <person name="Arai W."/>
            <person name="Tsubouchi T."/>
            <person name="Morono Y."/>
            <person name="Uchiyama I."/>
            <person name="Ito T."/>
            <person name="Fujiyama A."/>
            <person name="Inagaki F."/>
            <person name="Takami H."/>
        </authorList>
    </citation>
    <scope>NUCLEOTIDE SEQUENCE</scope>
    <source>
        <strain evidence="1">Expedition CK06-06</strain>
    </source>
</reference>
<comment type="caution">
    <text evidence="1">The sequence shown here is derived from an EMBL/GenBank/DDBJ whole genome shotgun (WGS) entry which is preliminary data.</text>
</comment>
<proteinExistence type="predicted"/>
<feature type="non-terminal residue" evidence="1">
    <location>
        <position position="1"/>
    </location>
</feature>
<protein>
    <submittedName>
        <fullName evidence="1">Uncharacterized protein</fullName>
    </submittedName>
</protein>
<gene>
    <name evidence="1" type="ORF">S12H4_52487</name>
</gene>
<sequence length="30" mass="3544">ADSSISIYPVRSVDRNELSFRTFIRNFQPK</sequence>
<dbReference type="AlphaFoldDB" id="X1UXS3"/>
<evidence type="ECO:0000313" key="1">
    <source>
        <dbReference type="EMBL" id="GAJ08382.1"/>
    </source>
</evidence>
<organism evidence="1">
    <name type="scientific">marine sediment metagenome</name>
    <dbReference type="NCBI Taxonomy" id="412755"/>
    <lineage>
        <taxon>unclassified sequences</taxon>
        <taxon>metagenomes</taxon>
        <taxon>ecological metagenomes</taxon>
    </lineage>
</organism>
<name>X1UXS3_9ZZZZ</name>
<accession>X1UXS3</accession>